<dbReference type="InParanoid" id="M4BPJ4"/>
<dbReference type="PROSITE" id="PS01129">
    <property type="entry name" value="PSI_RLU"/>
    <property type="match status" value="1"/>
</dbReference>
<dbReference type="PANTHER" id="PTHR21600:SF87">
    <property type="entry name" value="RNA PSEUDOURIDYLATE SYNTHASE DOMAIN-CONTAINING PROTEIN 1"/>
    <property type="match status" value="1"/>
</dbReference>
<feature type="region of interest" description="Disordered" evidence="2">
    <location>
        <begin position="417"/>
        <end position="441"/>
    </location>
</feature>
<dbReference type="EnsemblProtists" id="HpaT808333">
    <property type="protein sequence ID" value="HpaP808333"/>
    <property type="gene ID" value="HpaG808333"/>
</dbReference>
<dbReference type="InterPro" id="IPR050188">
    <property type="entry name" value="RluA_PseudoU_synthase"/>
</dbReference>
<feature type="domain" description="Pseudouridine synthase RsuA/RluA-like" evidence="3">
    <location>
        <begin position="197"/>
        <end position="363"/>
    </location>
</feature>
<dbReference type="STRING" id="559515.M4BPJ4"/>
<dbReference type="Gene3D" id="3.30.2350.10">
    <property type="entry name" value="Pseudouridine synthase"/>
    <property type="match status" value="1"/>
</dbReference>
<dbReference type="VEuPathDB" id="FungiDB:HpaG808333"/>
<organism evidence="4 5">
    <name type="scientific">Hyaloperonospora arabidopsidis (strain Emoy2)</name>
    <name type="common">Downy mildew agent</name>
    <name type="synonym">Peronospora arabidopsidis</name>
    <dbReference type="NCBI Taxonomy" id="559515"/>
    <lineage>
        <taxon>Eukaryota</taxon>
        <taxon>Sar</taxon>
        <taxon>Stramenopiles</taxon>
        <taxon>Oomycota</taxon>
        <taxon>Peronosporomycetes</taxon>
        <taxon>Peronosporales</taxon>
        <taxon>Peronosporaceae</taxon>
        <taxon>Hyaloperonospora</taxon>
    </lineage>
</organism>
<dbReference type="HOGENOM" id="CLU_678791_0_0_1"/>
<dbReference type="GO" id="GO:0003723">
    <property type="term" value="F:RNA binding"/>
    <property type="evidence" value="ECO:0007669"/>
    <property type="project" value="InterPro"/>
</dbReference>
<dbReference type="GO" id="GO:0009982">
    <property type="term" value="F:pseudouridine synthase activity"/>
    <property type="evidence" value="ECO:0007669"/>
    <property type="project" value="InterPro"/>
</dbReference>
<dbReference type="Pfam" id="PF00849">
    <property type="entry name" value="PseudoU_synth_2"/>
    <property type="match status" value="1"/>
</dbReference>
<evidence type="ECO:0000313" key="4">
    <source>
        <dbReference type="EnsemblProtists" id="HpaP808333"/>
    </source>
</evidence>
<evidence type="ECO:0000256" key="1">
    <source>
        <dbReference type="ARBA" id="ARBA00010876"/>
    </source>
</evidence>
<evidence type="ECO:0000256" key="2">
    <source>
        <dbReference type="SAM" id="MobiDB-lite"/>
    </source>
</evidence>
<reference evidence="4" key="2">
    <citation type="submission" date="2015-06" db="UniProtKB">
        <authorList>
            <consortium name="EnsemblProtists"/>
        </authorList>
    </citation>
    <scope>IDENTIFICATION</scope>
    <source>
        <strain evidence="4">Emoy2</strain>
    </source>
</reference>
<evidence type="ECO:0000259" key="3">
    <source>
        <dbReference type="Pfam" id="PF00849"/>
    </source>
</evidence>
<protein>
    <recommendedName>
        <fullName evidence="3">Pseudouridine synthase RsuA/RluA-like domain-containing protein</fullName>
    </recommendedName>
</protein>
<dbReference type="InterPro" id="IPR006224">
    <property type="entry name" value="PsdUridine_synth_RluA-like_CS"/>
</dbReference>
<dbReference type="InterPro" id="IPR020103">
    <property type="entry name" value="PsdUridine_synth_cat_dom_sf"/>
</dbReference>
<keyword evidence="5" id="KW-1185">Reference proteome</keyword>
<dbReference type="GO" id="GO:0000455">
    <property type="term" value="P:enzyme-directed rRNA pseudouridine synthesis"/>
    <property type="evidence" value="ECO:0007669"/>
    <property type="project" value="TreeGrafter"/>
</dbReference>
<dbReference type="EMBL" id="JH598517">
    <property type="status" value="NOT_ANNOTATED_CDS"/>
    <property type="molecule type" value="Genomic_DNA"/>
</dbReference>
<reference evidence="5" key="1">
    <citation type="journal article" date="2010" name="Science">
        <title>Signatures of adaptation to obligate biotrophy in the Hyaloperonospora arabidopsidis genome.</title>
        <authorList>
            <person name="Baxter L."/>
            <person name="Tripathy S."/>
            <person name="Ishaque N."/>
            <person name="Boot N."/>
            <person name="Cabral A."/>
            <person name="Kemen E."/>
            <person name="Thines M."/>
            <person name="Ah-Fong A."/>
            <person name="Anderson R."/>
            <person name="Badejoko W."/>
            <person name="Bittner-Eddy P."/>
            <person name="Boore J.L."/>
            <person name="Chibucos M.C."/>
            <person name="Coates M."/>
            <person name="Dehal P."/>
            <person name="Delehaunty K."/>
            <person name="Dong S."/>
            <person name="Downton P."/>
            <person name="Dumas B."/>
            <person name="Fabro G."/>
            <person name="Fronick C."/>
            <person name="Fuerstenberg S.I."/>
            <person name="Fulton L."/>
            <person name="Gaulin E."/>
            <person name="Govers F."/>
            <person name="Hughes L."/>
            <person name="Humphray S."/>
            <person name="Jiang R.H."/>
            <person name="Judelson H."/>
            <person name="Kamoun S."/>
            <person name="Kyung K."/>
            <person name="Meijer H."/>
            <person name="Minx P."/>
            <person name="Morris P."/>
            <person name="Nelson J."/>
            <person name="Phuntumart V."/>
            <person name="Qutob D."/>
            <person name="Rehmany A."/>
            <person name="Rougon-Cardoso A."/>
            <person name="Ryden P."/>
            <person name="Torto-Alalibo T."/>
            <person name="Studholme D."/>
            <person name="Wang Y."/>
            <person name="Win J."/>
            <person name="Wood J."/>
            <person name="Clifton S.W."/>
            <person name="Rogers J."/>
            <person name="Van den Ackerveken G."/>
            <person name="Jones J.D."/>
            <person name="McDowell J.M."/>
            <person name="Beynon J."/>
            <person name="Tyler B.M."/>
        </authorList>
    </citation>
    <scope>NUCLEOTIDE SEQUENCE [LARGE SCALE GENOMIC DNA]</scope>
    <source>
        <strain evidence="5">Emoy2</strain>
    </source>
</reference>
<sequence length="441" mass="49665">MGTKRRRDALATNALPAKTTQELNRLLVSALRTLKLPVDAFESAENSEDVVSIRIHSLGLIKLKQVPKVQPPGSVYSSDLAIRLFYCCRKAGVVTLHTKTASYKSEISKKSEISTVDDPQKLANLCLDALNLELSRRPYRYIVRVRLPDKVDIALGALPDRILVQIREFAECKNSDAVDAALRAHLPLKILFQDDALIVVEKPANVLSVDGTDSNALPSVHRCIANVYPEARMVHRLDQETSGLLVVALTKSAAQSLNAQFRDRSVEKIYMARVDGWIMNNQREEAQSPRCLRVPMKKHPIKQLVQQVISDRVVDPSSSFWSLTEYWVRSHAVDNIEEDWKSTIVDLKPVTGKTHQLRLHMQHLGHPILGDSLYSPELVYHRASRLCLHAAKLAFTHPVTNERLSFESLQPEGFYSYSKHSGTSQRPHSRPHIEIETDCSL</sequence>
<dbReference type="InterPro" id="IPR006145">
    <property type="entry name" value="PsdUridine_synth_RsuA/RluA"/>
</dbReference>
<dbReference type="AlphaFoldDB" id="M4BPJ4"/>
<name>M4BPJ4_HYAAE</name>
<accession>M4BPJ4</accession>
<dbReference type="eggNOG" id="KOG1919">
    <property type="taxonomic scope" value="Eukaryota"/>
</dbReference>
<dbReference type="Proteomes" id="UP000011713">
    <property type="component" value="Unassembled WGS sequence"/>
</dbReference>
<evidence type="ECO:0000313" key="5">
    <source>
        <dbReference type="Proteomes" id="UP000011713"/>
    </source>
</evidence>
<dbReference type="CDD" id="cd02869">
    <property type="entry name" value="PseudoU_synth_RluA_like"/>
    <property type="match status" value="1"/>
</dbReference>
<dbReference type="OMA" id="IANSSLW"/>
<dbReference type="PANTHER" id="PTHR21600">
    <property type="entry name" value="MITOCHONDRIAL RNA PSEUDOURIDINE SYNTHASE"/>
    <property type="match status" value="1"/>
</dbReference>
<proteinExistence type="inferred from homology"/>
<dbReference type="SUPFAM" id="SSF55120">
    <property type="entry name" value="Pseudouridine synthase"/>
    <property type="match status" value="1"/>
</dbReference>
<comment type="similarity">
    <text evidence="1">Belongs to the pseudouridine synthase RluA family.</text>
</comment>